<comment type="caution">
    <text evidence="1">The sequence shown here is derived from an EMBL/GenBank/DDBJ whole genome shotgun (WGS) entry which is preliminary data.</text>
</comment>
<protein>
    <submittedName>
        <fullName evidence="1">Uncharacterized protein</fullName>
    </submittedName>
</protein>
<reference evidence="1" key="1">
    <citation type="submission" date="2020-07" db="EMBL/GenBank/DDBJ databases">
        <title>Multicomponent nature underlies the extraordinary mechanical properties of spider dragline silk.</title>
        <authorList>
            <person name="Kono N."/>
            <person name="Nakamura H."/>
            <person name="Mori M."/>
            <person name="Yoshida Y."/>
            <person name="Ohtoshi R."/>
            <person name="Malay A.D."/>
            <person name="Moran D.A.P."/>
            <person name="Tomita M."/>
            <person name="Numata K."/>
            <person name="Arakawa K."/>
        </authorList>
    </citation>
    <scope>NUCLEOTIDE SEQUENCE</scope>
</reference>
<organism evidence="1 2">
    <name type="scientific">Trichonephila clavata</name>
    <name type="common">Joro spider</name>
    <name type="synonym">Nephila clavata</name>
    <dbReference type="NCBI Taxonomy" id="2740835"/>
    <lineage>
        <taxon>Eukaryota</taxon>
        <taxon>Metazoa</taxon>
        <taxon>Ecdysozoa</taxon>
        <taxon>Arthropoda</taxon>
        <taxon>Chelicerata</taxon>
        <taxon>Arachnida</taxon>
        <taxon>Araneae</taxon>
        <taxon>Araneomorphae</taxon>
        <taxon>Entelegynae</taxon>
        <taxon>Araneoidea</taxon>
        <taxon>Nephilidae</taxon>
        <taxon>Trichonephila</taxon>
    </lineage>
</organism>
<evidence type="ECO:0000313" key="1">
    <source>
        <dbReference type="EMBL" id="GFQ88593.1"/>
    </source>
</evidence>
<accession>A0A8X6L007</accession>
<dbReference type="AlphaFoldDB" id="A0A8X6L007"/>
<gene>
    <name evidence="1" type="ORF">TNCT_26361</name>
</gene>
<evidence type="ECO:0000313" key="2">
    <source>
        <dbReference type="Proteomes" id="UP000887116"/>
    </source>
</evidence>
<sequence>MEKNLSKRFAQNVDKTSKFLCVRHRCSEEEALRMCELKLRNDKEPVHCERFIIENGESRAESILRRNFFMGLWEWLWVMVLYGVRMPKTNEELKVRNCDALASVTS</sequence>
<name>A0A8X6L007_TRICU</name>
<dbReference type="Proteomes" id="UP000887116">
    <property type="component" value="Unassembled WGS sequence"/>
</dbReference>
<dbReference type="EMBL" id="BMAO01023415">
    <property type="protein sequence ID" value="GFQ88593.1"/>
    <property type="molecule type" value="Genomic_DNA"/>
</dbReference>
<proteinExistence type="predicted"/>
<keyword evidence="2" id="KW-1185">Reference proteome</keyword>